<evidence type="ECO:0000313" key="3">
    <source>
        <dbReference type="Proteomes" id="UP000781958"/>
    </source>
</evidence>
<dbReference type="Proteomes" id="UP000781958">
    <property type="component" value="Unassembled WGS sequence"/>
</dbReference>
<comment type="caution">
    <text evidence="2">The sequence shown here is derived from an EMBL/GenBank/DDBJ whole genome shotgun (WGS) entry which is preliminary data.</text>
</comment>
<protein>
    <submittedName>
        <fullName evidence="2">Uncharacterized protein</fullName>
    </submittedName>
</protein>
<dbReference type="EMBL" id="JAGINP010000006">
    <property type="protein sequence ID" value="MBP2292476.1"/>
    <property type="molecule type" value="Genomic_DNA"/>
</dbReference>
<gene>
    <name evidence="2" type="ORF">J2851_002246</name>
</gene>
<evidence type="ECO:0000256" key="1">
    <source>
        <dbReference type="SAM" id="MobiDB-lite"/>
    </source>
</evidence>
<sequence length="77" mass="8579">MDDREYEFLKRRHHDLMRRAQEAIEQSRLLRRSARSFAQGEKARNARSPDRSESQGEPADPVAEGSPAGAAKSGKGA</sequence>
<keyword evidence="3" id="KW-1185">Reference proteome</keyword>
<feature type="compositionally biased region" description="Basic and acidic residues" evidence="1">
    <location>
        <begin position="41"/>
        <end position="54"/>
    </location>
</feature>
<name>A0ABS4SIU0_9PROT</name>
<organism evidence="2 3">
    <name type="scientific">Azospirillum rugosum</name>
    <dbReference type="NCBI Taxonomy" id="416170"/>
    <lineage>
        <taxon>Bacteria</taxon>
        <taxon>Pseudomonadati</taxon>
        <taxon>Pseudomonadota</taxon>
        <taxon>Alphaproteobacteria</taxon>
        <taxon>Rhodospirillales</taxon>
        <taxon>Azospirillaceae</taxon>
        <taxon>Azospirillum</taxon>
    </lineage>
</organism>
<accession>A0ABS4SIU0</accession>
<feature type="compositionally biased region" description="Low complexity" evidence="1">
    <location>
        <begin position="65"/>
        <end position="77"/>
    </location>
</feature>
<feature type="region of interest" description="Disordered" evidence="1">
    <location>
        <begin position="31"/>
        <end position="77"/>
    </location>
</feature>
<evidence type="ECO:0000313" key="2">
    <source>
        <dbReference type="EMBL" id="MBP2292476.1"/>
    </source>
</evidence>
<proteinExistence type="predicted"/>
<reference evidence="2 3" key="1">
    <citation type="submission" date="2021-03" db="EMBL/GenBank/DDBJ databases">
        <title>Genomic Encyclopedia of Type Strains, Phase III (KMG-III): the genomes of soil and plant-associated and newly described type strains.</title>
        <authorList>
            <person name="Whitman W."/>
        </authorList>
    </citation>
    <scope>NUCLEOTIDE SEQUENCE [LARGE SCALE GENOMIC DNA]</scope>
    <source>
        <strain evidence="2 3">IMMIB AFH-6</strain>
    </source>
</reference>